<gene>
    <name evidence="29" type="primary">Ptgis</name>
    <name evidence="29" type="ORF">GTO95_0012398</name>
</gene>
<keyword evidence="20" id="KW-0472">Membrane</keyword>
<evidence type="ECO:0000256" key="9">
    <source>
        <dbReference type="ARBA" id="ARBA00022501"/>
    </source>
</evidence>
<evidence type="ECO:0000256" key="10">
    <source>
        <dbReference type="ARBA" id="ARBA00022516"/>
    </source>
</evidence>
<keyword evidence="18 27" id="KW-0408">Iron</keyword>
<keyword evidence="21" id="KW-0275">Fatty acid biosynthesis</keyword>
<evidence type="ECO:0000256" key="15">
    <source>
        <dbReference type="ARBA" id="ARBA00022824"/>
    </source>
</evidence>
<keyword evidence="15" id="KW-0256">Endoplasmic reticulum</keyword>
<dbReference type="PRINTS" id="PR00465">
    <property type="entry name" value="EP450IV"/>
</dbReference>
<evidence type="ECO:0000313" key="30">
    <source>
        <dbReference type="Proteomes" id="UP000736164"/>
    </source>
</evidence>
<comment type="caution">
    <text evidence="29">The sequence shown here is derived from an EMBL/GenBank/DDBJ whole genome shotgun (WGS) entry which is preliminary data.</text>
</comment>
<dbReference type="GO" id="GO:0001516">
    <property type="term" value="P:prostaglandin biosynthetic process"/>
    <property type="evidence" value="ECO:0007669"/>
    <property type="project" value="UniProtKB-KW"/>
</dbReference>
<keyword evidence="30" id="KW-1185">Reference proteome</keyword>
<dbReference type="GO" id="GO:0005506">
    <property type="term" value="F:iron ion binding"/>
    <property type="evidence" value="ECO:0007669"/>
    <property type="project" value="InterPro"/>
</dbReference>
<dbReference type="GO" id="GO:0004497">
    <property type="term" value="F:monooxygenase activity"/>
    <property type="evidence" value="ECO:0007669"/>
    <property type="project" value="InterPro"/>
</dbReference>
<keyword evidence="9" id="KW-0644">Prostaglandin metabolism</keyword>
<dbReference type="InterPro" id="IPR002403">
    <property type="entry name" value="Cyt_P450_E_grp-IV"/>
</dbReference>
<dbReference type="GO" id="GO:0016705">
    <property type="term" value="F:oxidoreductase activity, acting on paired donors, with incorporation or reduction of molecular oxygen"/>
    <property type="evidence" value="ECO:0007669"/>
    <property type="project" value="InterPro"/>
</dbReference>
<keyword evidence="12 27" id="KW-0349">Heme</keyword>
<name>A0A8J7NY03_ATRSP</name>
<feature type="non-terminal residue" evidence="29">
    <location>
        <position position="524"/>
    </location>
</feature>
<evidence type="ECO:0000256" key="24">
    <source>
        <dbReference type="ARBA" id="ARBA00031205"/>
    </source>
</evidence>
<comment type="similarity">
    <text evidence="5">Belongs to the cytochrome P450 family.</text>
</comment>
<evidence type="ECO:0000256" key="19">
    <source>
        <dbReference type="ARBA" id="ARBA00023098"/>
    </source>
</evidence>
<keyword evidence="19" id="KW-0443">Lipid metabolism</keyword>
<dbReference type="PANTHER" id="PTHR24306:SF4">
    <property type="entry name" value="PROSTACYCLIN SYNTHASE"/>
    <property type="match status" value="1"/>
</dbReference>
<organism evidence="29 30">
    <name type="scientific">Atractosteus spatula</name>
    <name type="common">Alligator gar</name>
    <name type="synonym">Lepisosteus spatula</name>
    <dbReference type="NCBI Taxonomy" id="7917"/>
    <lineage>
        <taxon>Eukaryota</taxon>
        <taxon>Metazoa</taxon>
        <taxon>Chordata</taxon>
        <taxon>Craniata</taxon>
        <taxon>Vertebrata</taxon>
        <taxon>Euteleostomi</taxon>
        <taxon>Actinopterygii</taxon>
        <taxon>Neopterygii</taxon>
        <taxon>Holostei</taxon>
        <taxon>Semionotiformes</taxon>
        <taxon>Lepisosteidae</taxon>
        <taxon>Atractosteus</taxon>
    </lineage>
</organism>
<keyword evidence="14 27" id="KW-0479">Metal-binding</keyword>
<dbReference type="EMBL" id="JAAWVO010056647">
    <property type="protein sequence ID" value="MBN3321764.1"/>
    <property type="molecule type" value="Genomic_DNA"/>
</dbReference>
<dbReference type="Proteomes" id="UP000736164">
    <property type="component" value="Unassembled WGS sequence"/>
</dbReference>
<dbReference type="InterPro" id="IPR024204">
    <property type="entry name" value="Cyt_P450_CYP7A1-type"/>
</dbReference>
<dbReference type="InterPro" id="IPR036396">
    <property type="entry name" value="Cyt_P450_sf"/>
</dbReference>
<evidence type="ECO:0000256" key="16">
    <source>
        <dbReference type="ARBA" id="ARBA00022832"/>
    </source>
</evidence>
<dbReference type="SUPFAM" id="SSF48264">
    <property type="entry name" value="Cytochrome P450"/>
    <property type="match status" value="1"/>
</dbReference>
<comment type="function">
    <text evidence="26">Catalyzes the biosynthesis and metabolism of eicosanoids. Catalyzes the isomerization of prostaglandin H2 to prostacyclin (= prostaglandin I2), a potent mediator of vasodilation and inhibitor of platelet aggregation. Additionally, displays dehydratase activity, toward hydroperoxyeicosatetraenoates (HPETEs), especially toward (15S)-hydroperoxy-(5Z,8Z,11Z,13E)-eicosatetraenoate (15(S)-HPETE).</text>
</comment>
<comment type="catalytic activity">
    <reaction evidence="2">
        <text>a hydroperoxyeicosatetraenoate = an oxoeicosatetraenoate + H2O</text>
        <dbReference type="Rhea" id="RHEA:55556"/>
        <dbReference type="ChEBI" id="CHEBI:15377"/>
        <dbReference type="ChEBI" id="CHEBI:59720"/>
        <dbReference type="ChEBI" id="CHEBI:131859"/>
        <dbReference type="EC" id="4.2.1.152"/>
    </reaction>
    <physiologicalReaction direction="left-to-right" evidence="2">
        <dbReference type="Rhea" id="RHEA:55557"/>
    </physiologicalReaction>
</comment>
<dbReference type="PANTHER" id="PTHR24306">
    <property type="match status" value="1"/>
</dbReference>
<dbReference type="Gene3D" id="1.10.630.10">
    <property type="entry name" value="Cytochrome P450"/>
    <property type="match status" value="1"/>
</dbReference>
<evidence type="ECO:0000256" key="3">
    <source>
        <dbReference type="ARBA" id="ARBA00001971"/>
    </source>
</evidence>
<dbReference type="GO" id="GO:0106256">
    <property type="term" value="F:hydroperoxy icosatetraenoate dehydratase activity"/>
    <property type="evidence" value="ECO:0007669"/>
    <property type="project" value="UniProtKB-EC"/>
</dbReference>
<keyword evidence="13" id="KW-0812">Transmembrane</keyword>
<evidence type="ECO:0000256" key="25">
    <source>
        <dbReference type="ARBA" id="ARBA00033404"/>
    </source>
</evidence>
<evidence type="ECO:0000313" key="29">
    <source>
        <dbReference type="EMBL" id="MBN3321764.1"/>
    </source>
</evidence>
<comment type="catalytic activity">
    <reaction evidence="1">
        <text>prostaglandin H2 = prostaglandin I2</text>
        <dbReference type="Rhea" id="RHEA:23580"/>
        <dbReference type="ChEBI" id="CHEBI:57403"/>
        <dbReference type="ChEBI" id="CHEBI:57405"/>
        <dbReference type="EC" id="5.3.99.4"/>
    </reaction>
    <physiologicalReaction direction="left-to-right" evidence="1">
        <dbReference type="Rhea" id="RHEA:23581"/>
    </physiologicalReaction>
</comment>
<keyword evidence="22" id="KW-0413">Isomerase</keyword>
<dbReference type="Pfam" id="PF00067">
    <property type="entry name" value="p450"/>
    <property type="match status" value="1"/>
</dbReference>
<comment type="subcellular location">
    <subcellularLocation>
        <location evidence="4">Endoplasmic reticulum membrane</location>
        <topology evidence="4">Single-pass membrane protein</topology>
    </subcellularLocation>
</comment>
<comment type="cofactor">
    <cofactor evidence="3 27">
        <name>heme</name>
        <dbReference type="ChEBI" id="CHEBI:30413"/>
    </cofactor>
</comment>
<feature type="binding site" evidence="28">
    <location>
        <position position="283"/>
    </location>
    <ligand>
        <name>substrate</name>
    </ligand>
</feature>
<keyword evidence="23" id="KW-0456">Lyase</keyword>
<evidence type="ECO:0000256" key="26">
    <source>
        <dbReference type="ARBA" id="ARBA00045141"/>
    </source>
</evidence>
<keyword evidence="11" id="KW-0643">Prostaglandin biosynthesis</keyword>
<evidence type="ECO:0000256" key="7">
    <source>
        <dbReference type="ARBA" id="ARBA00013084"/>
    </source>
</evidence>
<evidence type="ECO:0000256" key="1">
    <source>
        <dbReference type="ARBA" id="ARBA00000463"/>
    </source>
</evidence>
<protein>
    <recommendedName>
        <fullName evidence="8">Prostacyclin synthase</fullName>
        <ecNumber evidence="7">4.2.1.152</ecNumber>
        <ecNumber evidence="6">5.3.99.4</ecNumber>
    </recommendedName>
    <alternativeName>
        <fullName evidence="25">Hydroperoxy icosatetraenoate dehydratase</fullName>
    </alternativeName>
    <alternativeName>
        <fullName evidence="24">Prostaglandin I2 synthase</fullName>
    </alternativeName>
</protein>
<evidence type="ECO:0000256" key="18">
    <source>
        <dbReference type="ARBA" id="ARBA00023004"/>
    </source>
</evidence>
<evidence type="ECO:0000256" key="22">
    <source>
        <dbReference type="ARBA" id="ARBA00023235"/>
    </source>
</evidence>
<evidence type="ECO:0000256" key="13">
    <source>
        <dbReference type="ARBA" id="ARBA00022692"/>
    </source>
</evidence>
<feature type="non-terminal residue" evidence="29">
    <location>
        <position position="1"/>
    </location>
</feature>
<dbReference type="InterPro" id="IPR001128">
    <property type="entry name" value="Cyt_P450"/>
</dbReference>
<evidence type="ECO:0000256" key="5">
    <source>
        <dbReference type="ARBA" id="ARBA00010617"/>
    </source>
</evidence>
<evidence type="ECO:0000256" key="6">
    <source>
        <dbReference type="ARBA" id="ARBA00012204"/>
    </source>
</evidence>
<evidence type="ECO:0000256" key="28">
    <source>
        <dbReference type="PIRSR" id="PIRSR000047-2"/>
    </source>
</evidence>
<feature type="binding site" evidence="28">
    <location>
        <position position="389"/>
    </location>
    <ligand>
        <name>substrate</name>
    </ligand>
</feature>
<accession>A0A8J7NY03</accession>
<evidence type="ECO:0000256" key="14">
    <source>
        <dbReference type="ARBA" id="ARBA00022723"/>
    </source>
</evidence>
<dbReference type="FunFam" id="1.10.630.10:FF:000025">
    <property type="entry name" value="Prostaglandin I2 (prostacyclin) synthase"/>
    <property type="match status" value="1"/>
</dbReference>
<keyword evidence="16" id="KW-0276">Fatty acid metabolism</keyword>
<evidence type="ECO:0000256" key="17">
    <source>
        <dbReference type="ARBA" id="ARBA00022989"/>
    </source>
</evidence>
<evidence type="ECO:0000256" key="27">
    <source>
        <dbReference type="PIRSR" id="PIRSR000047-1"/>
    </source>
</evidence>
<dbReference type="EC" id="4.2.1.152" evidence="7"/>
<sequence>VSWLFVKLFRELLFLIGPLNEKYFLLPESKEEPPLDKGFIPWLGHAIDFGKDAATFLTRMKSKHGNIFTVRVAGLYVTVLLDPNSYDAIIKDSTSFDFTRYAHVLMKRIFNLHFPQHDPETEKAMMRQHLQDKSLITLNRVMQKNLQALLMSEVCENRRNWKNDSLFSLCYSLLFRAGYLTLFGDEPEENGNISISKEIFQEFRKFDALLTKMARTTLKTNEKKVASTVKERLWDLLSQNKLNSKMNPSSWLESYRRYLTAQGVDQKMQQRAMLLQLWATQGNVGPAAFWMLAFLLTNPEAMTAVKNEFHKITAEVNKTCKVQTVRPEMLEKTPVFVILDPFFSFLFEDSALNETLRLTAAPFITREVLQTKTIRLADGREYKLRKGDRICLFPYLSPQMDPEIHQEPKKFKHDRFLNADGTEKKDFFKDGKKLKYYTMPWGAGKNVCVGRSFAISSIKQLMLQRNEIIPFCNLRFIFMVLTCLDIRLCDPGSPMPDTDAGRYGFGMLQPQGDLEIQYKLKSHL</sequence>
<dbReference type="GO" id="GO:0008116">
    <property type="term" value="F:prostaglandin-I synthase activity"/>
    <property type="evidence" value="ECO:0007669"/>
    <property type="project" value="UniProtKB-EC"/>
</dbReference>
<feature type="binding site" description="axial binding residue" evidence="27">
    <location>
        <position position="448"/>
    </location>
    <ligand>
        <name>heme</name>
        <dbReference type="ChEBI" id="CHEBI:30413"/>
    </ligand>
    <ligandPart>
        <name>Fe</name>
        <dbReference type="ChEBI" id="CHEBI:18248"/>
    </ligandPart>
</feature>
<evidence type="ECO:0000256" key="4">
    <source>
        <dbReference type="ARBA" id="ARBA00004389"/>
    </source>
</evidence>
<evidence type="ECO:0000256" key="12">
    <source>
        <dbReference type="ARBA" id="ARBA00022617"/>
    </source>
</evidence>
<evidence type="ECO:0000256" key="20">
    <source>
        <dbReference type="ARBA" id="ARBA00023136"/>
    </source>
</evidence>
<dbReference type="PIRSF" id="PIRSF000047">
    <property type="entry name" value="Cytochrome_CYPVIIA1"/>
    <property type="match status" value="1"/>
</dbReference>
<evidence type="ECO:0000256" key="2">
    <source>
        <dbReference type="ARBA" id="ARBA00001719"/>
    </source>
</evidence>
<dbReference type="AlphaFoldDB" id="A0A8J7NY03"/>
<evidence type="ECO:0000256" key="8">
    <source>
        <dbReference type="ARBA" id="ARBA00017409"/>
    </source>
</evidence>
<dbReference type="GO" id="GO:0020037">
    <property type="term" value="F:heme binding"/>
    <property type="evidence" value="ECO:0007669"/>
    <property type="project" value="InterPro"/>
</dbReference>
<dbReference type="GO" id="GO:0005789">
    <property type="term" value="C:endoplasmic reticulum membrane"/>
    <property type="evidence" value="ECO:0007669"/>
    <property type="project" value="UniProtKB-SubCell"/>
</dbReference>
<evidence type="ECO:0000256" key="21">
    <source>
        <dbReference type="ARBA" id="ARBA00023160"/>
    </source>
</evidence>
<reference evidence="29" key="1">
    <citation type="journal article" date="2021" name="Cell">
        <title>Tracing the genetic footprints of vertebrate landing in non-teleost ray-finned fishes.</title>
        <authorList>
            <person name="Bi X."/>
            <person name="Wang K."/>
            <person name="Yang L."/>
            <person name="Pan H."/>
            <person name="Jiang H."/>
            <person name="Wei Q."/>
            <person name="Fang M."/>
            <person name="Yu H."/>
            <person name="Zhu C."/>
            <person name="Cai Y."/>
            <person name="He Y."/>
            <person name="Gan X."/>
            <person name="Zeng H."/>
            <person name="Yu D."/>
            <person name="Zhu Y."/>
            <person name="Jiang H."/>
            <person name="Qiu Q."/>
            <person name="Yang H."/>
            <person name="Zhang Y.E."/>
            <person name="Wang W."/>
            <person name="Zhu M."/>
            <person name="He S."/>
            <person name="Zhang G."/>
        </authorList>
    </citation>
    <scope>NUCLEOTIDE SEQUENCE</scope>
    <source>
        <strain evidence="29">Allg_001</strain>
    </source>
</reference>
<keyword evidence="10" id="KW-0444">Lipid biosynthesis</keyword>
<feature type="binding site" evidence="28">
    <location>
        <position position="108"/>
    </location>
    <ligand>
        <name>substrate</name>
    </ligand>
</feature>
<proteinExistence type="inferred from homology"/>
<evidence type="ECO:0000256" key="11">
    <source>
        <dbReference type="ARBA" id="ARBA00022585"/>
    </source>
</evidence>
<evidence type="ECO:0000256" key="23">
    <source>
        <dbReference type="ARBA" id="ARBA00023239"/>
    </source>
</evidence>
<dbReference type="EC" id="5.3.99.4" evidence="6"/>
<keyword evidence="17" id="KW-1133">Transmembrane helix</keyword>